<comment type="similarity">
    <text evidence="1">Belongs to the CFA/CMAS family.</text>
</comment>
<evidence type="ECO:0000313" key="7">
    <source>
        <dbReference type="Proteomes" id="UP001072034"/>
    </source>
</evidence>
<protein>
    <submittedName>
        <fullName evidence="6">Cyclopropane-fatty-acyl-phospholipid synthase</fullName>
    </submittedName>
</protein>
<evidence type="ECO:0000256" key="1">
    <source>
        <dbReference type="ARBA" id="ARBA00010815"/>
    </source>
</evidence>
<evidence type="ECO:0000256" key="2">
    <source>
        <dbReference type="ARBA" id="ARBA00022603"/>
    </source>
</evidence>
<gene>
    <name evidence="6" type="ORF">OHJ16_03280</name>
</gene>
<comment type="caution">
    <text evidence="6">The sequence shown here is derived from an EMBL/GenBank/DDBJ whole genome shotgun (WGS) entry which is preliminary data.</text>
</comment>
<evidence type="ECO:0000256" key="3">
    <source>
        <dbReference type="ARBA" id="ARBA00022679"/>
    </source>
</evidence>
<keyword evidence="2" id="KW-0489">Methyltransferase</keyword>
<dbReference type="InterPro" id="IPR050723">
    <property type="entry name" value="CFA/CMAS"/>
</dbReference>
<keyword evidence="5" id="KW-0443">Lipid metabolism</keyword>
<keyword evidence="3" id="KW-0808">Transferase</keyword>
<keyword evidence="7" id="KW-1185">Reference proteome</keyword>
<dbReference type="SUPFAM" id="SSF53335">
    <property type="entry name" value="S-adenosyl-L-methionine-dependent methyltransferases"/>
    <property type="match status" value="1"/>
</dbReference>
<evidence type="ECO:0000256" key="5">
    <source>
        <dbReference type="ARBA" id="ARBA00023098"/>
    </source>
</evidence>
<keyword evidence="4" id="KW-0949">S-adenosyl-L-methionine</keyword>
<dbReference type="Gene3D" id="3.40.50.150">
    <property type="entry name" value="Vaccinia Virus protein VP39"/>
    <property type="match status" value="1"/>
</dbReference>
<dbReference type="Proteomes" id="UP001072034">
    <property type="component" value="Unassembled WGS sequence"/>
</dbReference>
<accession>A0ABT4I768</accession>
<evidence type="ECO:0000313" key="6">
    <source>
        <dbReference type="EMBL" id="MCZ0857070.1"/>
    </source>
</evidence>
<sequence>MKRTGASTCTTADMTVADMVRAVTTPPLPVRITAYDGSAVGPRSGGLELHVVSPQALSYLATAPGELGLARAYIMGKIAVRGVSPGNPYRAFDGLEQLKERVRRPSVSNLGRILVALGRNGIRRPEIPQVETPPAWRRALSGVRSHTQQSDKDTVSSHYDRSNRFYSMVLGPLMTYTCALFTDPGDSLEDAQANKIRLVLDKLDLSPGQRLLDIGCGWGSVLVAAARRGIRAIGVTLSEPQARWANDWIAREGLSDLAEARVMDYRQVPERDFDAICSLGMMEHVGVRHYDEYFSTMFSLLHPGGRLLNHQITRRDSTQPNRAGAFIGRYVFPDGELAAPGVVMTRLHDAGFEVVHEENLRQHYALTLEHWCRNLQEHWGAAVESAGTQTSLLWGLYMAGARWNFERDNIQIHQLLAVRPGPDRDGHWYPLRPWWDA</sequence>
<name>A0ABT4I768_9ACTO</name>
<reference evidence="6" key="1">
    <citation type="submission" date="2022-10" db="EMBL/GenBank/DDBJ databases">
        <title>Genome sequence of Actinomyces israelii ATCC 10048.</title>
        <authorList>
            <person name="Watt R.M."/>
            <person name="Tong W.M."/>
        </authorList>
    </citation>
    <scope>NUCLEOTIDE SEQUENCE</scope>
    <source>
        <strain evidence="6">ATCC 10048</strain>
    </source>
</reference>
<dbReference type="Pfam" id="PF02353">
    <property type="entry name" value="CMAS"/>
    <property type="match status" value="1"/>
</dbReference>
<dbReference type="InterPro" id="IPR003333">
    <property type="entry name" value="CMAS"/>
</dbReference>
<dbReference type="PIRSF" id="PIRSF003085">
    <property type="entry name" value="CMAS"/>
    <property type="match status" value="1"/>
</dbReference>
<organism evidence="6 7">
    <name type="scientific">Actinomyces israelii</name>
    <dbReference type="NCBI Taxonomy" id="1659"/>
    <lineage>
        <taxon>Bacteria</taxon>
        <taxon>Bacillati</taxon>
        <taxon>Actinomycetota</taxon>
        <taxon>Actinomycetes</taxon>
        <taxon>Actinomycetales</taxon>
        <taxon>Actinomycetaceae</taxon>
        <taxon>Actinomyces</taxon>
    </lineage>
</organism>
<dbReference type="InterPro" id="IPR029063">
    <property type="entry name" value="SAM-dependent_MTases_sf"/>
</dbReference>
<dbReference type="CDD" id="cd02440">
    <property type="entry name" value="AdoMet_MTases"/>
    <property type="match status" value="1"/>
</dbReference>
<proteinExistence type="inferred from homology"/>
<dbReference type="PANTHER" id="PTHR43667">
    <property type="entry name" value="CYCLOPROPANE-FATTY-ACYL-PHOSPHOLIPID SYNTHASE"/>
    <property type="match status" value="1"/>
</dbReference>
<dbReference type="PANTHER" id="PTHR43667:SF1">
    <property type="entry name" value="CYCLOPROPANE-FATTY-ACYL-PHOSPHOLIPID SYNTHASE"/>
    <property type="match status" value="1"/>
</dbReference>
<dbReference type="RefSeq" id="WP_268916735.1">
    <property type="nucleotide sequence ID" value="NZ_CP124548.1"/>
</dbReference>
<evidence type="ECO:0000256" key="4">
    <source>
        <dbReference type="ARBA" id="ARBA00022691"/>
    </source>
</evidence>
<dbReference type="EMBL" id="JAPTMY010000005">
    <property type="protein sequence ID" value="MCZ0857070.1"/>
    <property type="molecule type" value="Genomic_DNA"/>
</dbReference>